<evidence type="ECO:0000313" key="2">
    <source>
        <dbReference type="Proteomes" id="UP000293562"/>
    </source>
</evidence>
<protein>
    <submittedName>
        <fullName evidence="1">Uncharacterized protein</fullName>
    </submittedName>
</protein>
<gene>
    <name evidence="1" type="ORF">EV201_3041</name>
</gene>
<reference evidence="1 2" key="1">
    <citation type="submission" date="2019-02" db="EMBL/GenBank/DDBJ databases">
        <title>Genomic Encyclopedia of Type Strains, Phase IV (KMG-IV): sequencing the most valuable type-strain genomes for metagenomic binning, comparative biology and taxonomic classification.</title>
        <authorList>
            <person name="Goeker M."/>
        </authorList>
    </citation>
    <scope>NUCLEOTIDE SEQUENCE [LARGE SCALE GENOMIC DNA]</scope>
    <source>
        <strain evidence="1 2">DSM 28825</strain>
    </source>
</reference>
<comment type="caution">
    <text evidence="1">The sequence shown here is derived from an EMBL/GenBank/DDBJ whole genome shotgun (WGS) entry which is preliminary data.</text>
</comment>
<evidence type="ECO:0000313" key="1">
    <source>
        <dbReference type="EMBL" id="RZT91823.1"/>
    </source>
</evidence>
<sequence length="62" mass="7300">MSVLFLFRVTGKSWVKMIKYILGLSFKFFAQAARLLLFSLDEKSRQKNQVSLILVFSKRKKN</sequence>
<dbReference type="Proteomes" id="UP000293562">
    <property type="component" value="Unassembled WGS sequence"/>
</dbReference>
<organism evidence="1 2">
    <name type="scientific">Ancylomarina subtilis</name>
    <dbReference type="NCBI Taxonomy" id="1639035"/>
    <lineage>
        <taxon>Bacteria</taxon>
        <taxon>Pseudomonadati</taxon>
        <taxon>Bacteroidota</taxon>
        <taxon>Bacteroidia</taxon>
        <taxon>Marinilabiliales</taxon>
        <taxon>Marinifilaceae</taxon>
        <taxon>Ancylomarina</taxon>
    </lineage>
</organism>
<proteinExistence type="predicted"/>
<dbReference type="EMBL" id="SHKN01000004">
    <property type="protein sequence ID" value="RZT91823.1"/>
    <property type="molecule type" value="Genomic_DNA"/>
</dbReference>
<dbReference type="AlphaFoldDB" id="A0A4Q7V949"/>
<accession>A0A4Q7V949</accession>
<name>A0A4Q7V949_9BACT</name>
<keyword evidence="2" id="KW-1185">Reference proteome</keyword>